<accession>A0A7J0H1N7</accession>
<reference evidence="1 2" key="1">
    <citation type="submission" date="2019-07" db="EMBL/GenBank/DDBJ databases">
        <title>De Novo Assembly of kiwifruit Actinidia rufa.</title>
        <authorList>
            <person name="Sugita-Konishi S."/>
            <person name="Sato K."/>
            <person name="Mori E."/>
            <person name="Abe Y."/>
            <person name="Kisaki G."/>
            <person name="Hamano K."/>
            <person name="Suezawa K."/>
            <person name="Otani M."/>
            <person name="Fukuda T."/>
            <person name="Manabe T."/>
            <person name="Gomi K."/>
            <person name="Tabuchi M."/>
            <person name="Akimitsu K."/>
            <person name="Kataoka I."/>
        </authorList>
    </citation>
    <scope>NUCLEOTIDE SEQUENCE [LARGE SCALE GENOMIC DNA]</scope>
    <source>
        <strain evidence="2">cv. Fuchu</strain>
    </source>
</reference>
<protein>
    <submittedName>
        <fullName evidence="1">Uncharacterized protein</fullName>
    </submittedName>
</protein>
<sequence length="99" mass="10204">MGDSETVVDHTSAVVGCTYAGYSSTNYSIICSIIASDAGAFADATTTRDLATSAAVADVANAVADGSEPSYGVVDDVENITALLTFLRVHLKLLVLIFL</sequence>
<comment type="caution">
    <text evidence="1">The sequence shown here is derived from an EMBL/GenBank/DDBJ whole genome shotgun (WGS) entry which is preliminary data.</text>
</comment>
<evidence type="ECO:0000313" key="2">
    <source>
        <dbReference type="Proteomes" id="UP000585474"/>
    </source>
</evidence>
<proteinExistence type="predicted"/>
<name>A0A7J0H1N7_9ERIC</name>
<dbReference type="AlphaFoldDB" id="A0A7J0H1N7"/>
<dbReference type="EMBL" id="BJWL01000026">
    <property type="protein sequence ID" value="GFZ16986.1"/>
    <property type="molecule type" value="Genomic_DNA"/>
</dbReference>
<dbReference type="Proteomes" id="UP000585474">
    <property type="component" value="Unassembled WGS sequence"/>
</dbReference>
<evidence type="ECO:0000313" key="1">
    <source>
        <dbReference type="EMBL" id="GFZ16986.1"/>
    </source>
</evidence>
<keyword evidence="2" id="KW-1185">Reference proteome</keyword>
<organism evidence="1 2">
    <name type="scientific">Actinidia rufa</name>
    <dbReference type="NCBI Taxonomy" id="165716"/>
    <lineage>
        <taxon>Eukaryota</taxon>
        <taxon>Viridiplantae</taxon>
        <taxon>Streptophyta</taxon>
        <taxon>Embryophyta</taxon>
        <taxon>Tracheophyta</taxon>
        <taxon>Spermatophyta</taxon>
        <taxon>Magnoliopsida</taxon>
        <taxon>eudicotyledons</taxon>
        <taxon>Gunneridae</taxon>
        <taxon>Pentapetalae</taxon>
        <taxon>asterids</taxon>
        <taxon>Ericales</taxon>
        <taxon>Actinidiaceae</taxon>
        <taxon>Actinidia</taxon>
    </lineage>
</organism>
<gene>
    <name evidence="1" type="ORF">Acr_26g0002560</name>
</gene>